<dbReference type="InterPro" id="IPR013785">
    <property type="entry name" value="Aldolase_TIM"/>
</dbReference>
<proteinExistence type="inferred from homology"/>
<keyword evidence="4" id="KW-0560">Oxidoreductase</keyword>
<evidence type="ECO:0000256" key="5">
    <source>
        <dbReference type="ARBA" id="ARBA00024042"/>
    </source>
</evidence>
<dbReference type="InterPro" id="IPR000262">
    <property type="entry name" value="FMN-dep_DH"/>
</dbReference>
<gene>
    <name evidence="7" type="ORF">H4W81_003262</name>
</gene>
<name>A0ABR9KEM8_9ACTN</name>
<dbReference type="InterPro" id="IPR012133">
    <property type="entry name" value="Alpha-hydoxy_acid_DH_FMN"/>
</dbReference>
<evidence type="ECO:0000256" key="1">
    <source>
        <dbReference type="ARBA" id="ARBA00001917"/>
    </source>
</evidence>
<dbReference type="CDD" id="cd02809">
    <property type="entry name" value="alpha_hydroxyacid_oxid_FMN"/>
    <property type="match status" value="1"/>
</dbReference>
<evidence type="ECO:0000313" key="7">
    <source>
        <dbReference type="EMBL" id="MBE1560483.1"/>
    </source>
</evidence>
<dbReference type="PANTHER" id="PTHR10578">
    <property type="entry name" value="S -2-HYDROXY-ACID OXIDASE-RELATED"/>
    <property type="match status" value="1"/>
</dbReference>
<dbReference type="Pfam" id="PF01070">
    <property type="entry name" value="FMN_dh"/>
    <property type="match status" value="1"/>
</dbReference>
<keyword evidence="8" id="KW-1185">Reference proteome</keyword>
<sequence>MTTSALGQEPSVALRTEDFAVLAQARLEPAVWDFLSGGSGAERTLAGNLRAFDAVRLRPRILTGTAEPDTGVELFAHRWPVPFAIAPVACNRLLHPEGEVATVRGAGALGAVTIVPMLASRTLEDIRAAAGAPLWLQLFWTRDRALMTELVERAESAGYGALVITSDMPVMARRLRDLRNRFVIEPEFGPVNLGSAGVQVRGGEGESGVRAHAAKTFDPTATWRDLEWLRSTTRLPVIVKGVLTDRDAELAVRHGAQGVVVSNHGGRQLDGAQSSLTALREVTRALGGRVPVFVDGGVRRGVDVLVALAAGADAVLLGRAPMWGLAAAGERGVREVLALILEELREAMRLCGAATTADLGPDLLSWSAP</sequence>
<dbReference type="RefSeq" id="WP_192775552.1">
    <property type="nucleotide sequence ID" value="NZ_BAAASY010000040.1"/>
</dbReference>
<reference evidence="7 8" key="1">
    <citation type="submission" date="2020-10" db="EMBL/GenBank/DDBJ databases">
        <title>Sequencing the genomes of 1000 actinobacteria strains.</title>
        <authorList>
            <person name="Klenk H.-P."/>
        </authorList>
    </citation>
    <scope>NUCLEOTIDE SEQUENCE [LARGE SCALE GENOMIC DNA]</scope>
    <source>
        <strain evidence="7 8">DSM 43748</strain>
    </source>
</reference>
<dbReference type="PIRSF" id="PIRSF000138">
    <property type="entry name" value="Al-hdrx_acd_dh"/>
    <property type="match status" value="1"/>
</dbReference>
<comment type="cofactor">
    <cofactor evidence="1">
        <name>FMN</name>
        <dbReference type="ChEBI" id="CHEBI:58210"/>
    </cofactor>
</comment>
<keyword evidence="3" id="KW-0288">FMN</keyword>
<dbReference type="Gene3D" id="3.20.20.70">
    <property type="entry name" value="Aldolase class I"/>
    <property type="match status" value="1"/>
</dbReference>
<dbReference type="PROSITE" id="PS00557">
    <property type="entry name" value="FMN_HYDROXY_ACID_DH_1"/>
    <property type="match status" value="1"/>
</dbReference>
<protein>
    <submittedName>
        <fullName evidence="7">Isopentenyl diphosphate isomerase/L-lactate dehydrogenase-like FMN-dependent dehydrogenase</fullName>
    </submittedName>
</protein>
<evidence type="ECO:0000256" key="3">
    <source>
        <dbReference type="ARBA" id="ARBA00022643"/>
    </source>
</evidence>
<evidence type="ECO:0000259" key="6">
    <source>
        <dbReference type="PROSITE" id="PS51349"/>
    </source>
</evidence>
<evidence type="ECO:0000313" key="8">
    <source>
        <dbReference type="Proteomes" id="UP000661607"/>
    </source>
</evidence>
<comment type="caution">
    <text evidence="7">The sequence shown here is derived from an EMBL/GenBank/DDBJ whole genome shotgun (WGS) entry which is preliminary data.</text>
</comment>
<dbReference type="InterPro" id="IPR008259">
    <property type="entry name" value="FMN_hydac_DH_AS"/>
</dbReference>
<feature type="domain" description="FMN hydroxy acid dehydrogenase" evidence="6">
    <location>
        <begin position="8"/>
        <end position="369"/>
    </location>
</feature>
<evidence type="ECO:0000256" key="4">
    <source>
        <dbReference type="ARBA" id="ARBA00023002"/>
    </source>
</evidence>
<dbReference type="InterPro" id="IPR037396">
    <property type="entry name" value="FMN_HAD"/>
</dbReference>
<organism evidence="7 8">
    <name type="scientific">Nonomuraea africana</name>
    <dbReference type="NCBI Taxonomy" id="46171"/>
    <lineage>
        <taxon>Bacteria</taxon>
        <taxon>Bacillati</taxon>
        <taxon>Actinomycetota</taxon>
        <taxon>Actinomycetes</taxon>
        <taxon>Streptosporangiales</taxon>
        <taxon>Streptosporangiaceae</taxon>
        <taxon>Nonomuraea</taxon>
    </lineage>
</organism>
<accession>A0ABR9KEM8</accession>
<keyword evidence="2" id="KW-0285">Flavoprotein</keyword>
<evidence type="ECO:0000256" key="2">
    <source>
        <dbReference type="ARBA" id="ARBA00022630"/>
    </source>
</evidence>
<comment type="similarity">
    <text evidence="5">Belongs to the FMN-dependent alpha-hydroxy acid dehydrogenase family.</text>
</comment>
<dbReference type="PANTHER" id="PTHR10578:SF107">
    <property type="entry name" value="2-HYDROXYACID OXIDASE 1"/>
    <property type="match status" value="1"/>
</dbReference>
<dbReference type="PROSITE" id="PS51349">
    <property type="entry name" value="FMN_HYDROXY_ACID_DH_2"/>
    <property type="match status" value="1"/>
</dbReference>
<dbReference type="EMBL" id="JADBEF010000001">
    <property type="protein sequence ID" value="MBE1560483.1"/>
    <property type="molecule type" value="Genomic_DNA"/>
</dbReference>
<dbReference type="SUPFAM" id="SSF51395">
    <property type="entry name" value="FMN-linked oxidoreductases"/>
    <property type="match status" value="1"/>
</dbReference>
<dbReference type="Proteomes" id="UP000661607">
    <property type="component" value="Unassembled WGS sequence"/>
</dbReference>